<reference evidence="1" key="2">
    <citation type="journal article" date="2023" name="IMA Fungus">
        <title>Comparative genomic study of the Penicillium genus elucidates a diverse pangenome and 15 lateral gene transfer events.</title>
        <authorList>
            <person name="Petersen C."/>
            <person name="Sorensen T."/>
            <person name="Nielsen M.R."/>
            <person name="Sondergaard T.E."/>
            <person name="Sorensen J.L."/>
            <person name="Fitzpatrick D.A."/>
            <person name="Frisvad J.C."/>
            <person name="Nielsen K.L."/>
        </authorList>
    </citation>
    <scope>NUCLEOTIDE SEQUENCE</scope>
    <source>
        <strain evidence="1">IBT 22155</strain>
    </source>
</reference>
<reference evidence="1" key="1">
    <citation type="submission" date="2022-11" db="EMBL/GenBank/DDBJ databases">
        <authorList>
            <person name="Petersen C."/>
        </authorList>
    </citation>
    <scope>NUCLEOTIDE SEQUENCE</scope>
    <source>
        <strain evidence="1">IBT 22155</strain>
    </source>
</reference>
<evidence type="ECO:0008006" key="3">
    <source>
        <dbReference type="Google" id="ProtNLM"/>
    </source>
</evidence>
<keyword evidence="2" id="KW-1185">Reference proteome</keyword>
<dbReference type="GO" id="GO:0050151">
    <property type="term" value="F:oleate hydratase activity"/>
    <property type="evidence" value="ECO:0007669"/>
    <property type="project" value="InterPro"/>
</dbReference>
<dbReference type="PANTHER" id="PTHR37417">
    <property type="entry name" value="67 KDA MYOSIN-CROSS-REACTIVE ANTIGEN FAMILY PROTEIN (AFU_ORTHOLOGUE AFUA_5G09970)"/>
    <property type="match status" value="1"/>
</dbReference>
<dbReference type="InterPro" id="IPR036188">
    <property type="entry name" value="FAD/NAD-bd_sf"/>
</dbReference>
<evidence type="ECO:0000313" key="2">
    <source>
        <dbReference type="Proteomes" id="UP001149079"/>
    </source>
</evidence>
<dbReference type="InterPro" id="IPR010354">
    <property type="entry name" value="Oleate_hydratase"/>
</dbReference>
<sequence>MDTSTYIRRSPETTEAWILGSGTASLASAVYLIKKAHLRPSAVHILDEHLSLRQAIHQQGNTHAGYDQFAGCLPAASGLELAELLNMIPSLVTEGRSYLDDIQQQEQTAMSRKGNTCFIAQKNEGFEHLPTKSLNLGLHHRIHLIRLLMKKEESLQGKEIRSFFRGSFFQSTFWTIWSTQFGLQPWHSAIEFRRAIRQYISGLHSLSILSCLDLTGYYQYESIHLPLYLFLQSQGVDFQFGIKLRHFETTVVQDRRSISRLAISHNGLDSKIIIGHNDIVIASPGSTVSGSEIGTNDMPPASHSIGVGDHLNANWALWLEAGNKFPDYGNPYTFCTRKSESILESFTITTEHIEFVEFLHTISRCTSLVGAMIIMNNSNWGLRLCLPIQPVFPQQSDDVRVLWGFALFPEAEGQHVKKSMLECSGAEIMSEILHHLDPPPEMAAEVLEHSLTIPRAMPRMSSALLARSLESRPSPTPKSVTNLGLVGPFVESPWRSCVDTSYGVYVAQLAVSHLMGLEHWPKEPSKPSILRVLMSLLWK</sequence>
<protein>
    <recommendedName>
        <fullName evidence="3">Oleate hydratase</fullName>
    </recommendedName>
</protein>
<dbReference type="GeneID" id="81404293"/>
<accession>A0A9W9H003</accession>
<dbReference type="Gene3D" id="3.50.50.60">
    <property type="entry name" value="FAD/NAD(P)-binding domain"/>
    <property type="match status" value="2"/>
</dbReference>
<dbReference type="AlphaFoldDB" id="A0A9W9H003"/>
<dbReference type="Pfam" id="PF06100">
    <property type="entry name" value="MCRA"/>
    <property type="match status" value="1"/>
</dbReference>
<dbReference type="PANTHER" id="PTHR37417:SF2">
    <property type="entry name" value="67 KDA MYOSIN-CROSS-REACTIVE ANTIGEN FAMILY PROTEIN (AFU_ORTHOLOGUE AFUA_5G09970)"/>
    <property type="match status" value="1"/>
</dbReference>
<gene>
    <name evidence="1" type="ORF">N7515_004379</name>
</gene>
<evidence type="ECO:0000313" key="1">
    <source>
        <dbReference type="EMBL" id="KAJ5135101.1"/>
    </source>
</evidence>
<dbReference type="GO" id="GO:0006631">
    <property type="term" value="P:fatty acid metabolic process"/>
    <property type="evidence" value="ECO:0007669"/>
    <property type="project" value="InterPro"/>
</dbReference>
<dbReference type="Gene3D" id="3.30.9.80">
    <property type="match status" value="1"/>
</dbReference>
<dbReference type="GO" id="GO:0071949">
    <property type="term" value="F:FAD binding"/>
    <property type="evidence" value="ECO:0007669"/>
    <property type="project" value="InterPro"/>
</dbReference>
<name>A0A9W9H003_9EURO</name>
<organism evidence="1 2">
    <name type="scientific">Penicillium bovifimosum</name>
    <dbReference type="NCBI Taxonomy" id="126998"/>
    <lineage>
        <taxon>Eukaryota</taxon>
        <taxon>Fungi</taxon>
        <taxon>Dikarya</taxon>
        <taxon>Ascomycota</taxon>
        <taxon>Pezizomycotina</taxon>
        <taxon>Eurotiomycetes</taxon>
        <taxon>Eurotiomycetidae</taxon>
        <taxon>Eurotiales</taxon>
        <taxon>Aspergillaceae</taxon>
        <taxon>Penicillium</taxon>
    </lineage>
</organism>
<dbReference type="RefSeq" id="XP_056522073.1">
    <property type="nucleotide sequence ID" value="XM_056665123.1"/>
</dbReference>
<comment type="caution">
    <text evidence="1">The sequence shown here is derived from an EMBL/GenBank/DDBJ whole genome shotgun (WGS) entry which is preliminary data.</text>
</comment>
<dbReference type="OrthoDB" id="545169at2759"/>
<dbReference type="EMBL" id="JAPQKL010000004">
    <property type="protein sequence ID" value="KAJ5135101.1"/>
    <property type="molecule type" value="Genomic_DNA"/>
</dbReference>
<proteinExistence type="predicted"/>
<dbReference type="Proteomes" id="UP001149079">
    <property type="component" value="Unassembled WGS sequence"/>
</dbReference>